<dbReference type="CDD" id="cd03257">
    <property type="entry name" value="ABC_NikE_OppD_transporters"/>
    <property type="match status" value="1"/>
</dbReference>
<gene>
    <name evidence="7" type="ORF">DC28_09845</name>
</gene>
<dbReference type="InterPro" id="IPR017871">
    <property type="entry name" value="ABC_transporter-like_CS"/>
</dbReference>
<dbReference type="PROSITE" id="PS50893">
    <property type="entry name" value="ABC_TRANSPORTER_2"/>
    <property type="match status" value="1"/>
</dbReference>
<dbReference type="OrthoDB" id="337094at2"/>
<dbReference type="Gene3D" id="3.40.50.300">
    <property type="entry name" value="P-loop containing nucleotide triphosphate hydrolases"/>
    <property type="match status" value="1"/>
</dbReference>
<evidence type="ECO:0000259" key="6">
    <source>
        <dbReference type="PROSITE" id="PS50893"/>
    </source>
</evidence>
<feature type="coiled-coil region" evidence="5">
    <location>
        <begin position="78"/>
        <end position="132"/>
    </location>
</feature>
<protein>
    <recommendedName>
        <fullName evidence="6">ABC transporter domain-containing protein</fullName>
    </recommendedName>
</protein>
<dbReference type="PANTHER" id="PTHR43776:SF7">
    <property type="entry name" value="D,D-DIPEPTIDE TRANSPORT ATP-BINDING PROTEIN DDPF-RELATED"/>
    <property type="match status" value="1"/>
</dbReference>
<dbReference type="GO" id="GO:0005524">
    <property type="term" value="F:ATP binding"/>
    <property type="evidence" value="ECO:0007669"/>
    <property type="project" value="UniProtKB-KW"/>
</dbReference>
<name>A0A098QUP5_9SPIO</name>
<dbReference type="InterPro" id="IPR003593">
    <property type="entry name" value="AAA+_ATPase"/>
</dbReference>
<dbReference type="EMBL" id="JNUP01000065">
    <property type="protein sequence ID" value="KGE71580.1"/>
    <property type="molecule type" value="Genomic_DNA"/>
</dbReference>
<evidence type="ECO:0000313" key="8">
    <source>
        <dbReference type="Proteomes" id="UP000029692"/>
    </source>
</evidence>
<dbReference type="GO" id="GO:0055085">
    <property type="term" value="P:transmembrane transport"/>
    <property type="evidence" value="ECO:0007669"/>
    <property type="project" value="UniProtKB-ARBA"/>
</dbReference>
<dbReference type="SMART" id="SM00382">
    <property type="entry name" value="AAA"/>
    <property type="match status" value="1"/>
</dbReference>
<keyword evidence="8" id="KW-1185">Reference proteome</keyword>
<evidence type="ECO:0000256" key="5">
    <source>
        <dbReference type="SAM" id="Coils"/>
    </source>
</evidence>
<keyword evidence="4" id="KW-0067">ATP-binding</keyword>
<dbReference type="InterPro" id="IPR013563">
    <property type="entry name" value="Oligopep_ABC_C"/>
</dbReference>
<feature type="domain" description="ABC transporter" evidence="6">
    <location>
        <begin position="6"/>
        <end position="311"/>
    </location>
</feature>
<dbReference type="InterPro" id="IPR003439">
    <property type="entry name" value="ABC_transporter-like_ATP-bd"/>
</dbReference>
<comment type="similarity">
    <text evidence="1">Belongs to the ABC transporter superfamily.</text>
</comment>
<keyword evidence="2" id="KW-0813">Transport</keyword>
<sequence length="379" mass="41744">MSERIITIQRLKKYFPVKAGAFSTHNLTLKAVDDVSFDLYKGETLGVVGESGCGKTTVGRCILRLYEPDEGRIYLHPKQRIIDEVDALDTQRIALEAELRTLEAAQGTASAARHLKSKIKKLKADADAATANTDLLSMDPKHLKAARKSVQMIFQDPWASLNPHMIVKDIVGEGPKEFGMSKGMSLDKWVMELLDRVGLPRAAANRYPHEFSGGQRQRICIARALALTPEVVVCDEPVSALDVSIQAQILNLLISLQEDFGLTFMFVAHDLSVVEFISDRVMVMYLGKAVEKASSAQLYSNPRHPYAQSLLSAVPVADPDYQSEEIILEGDVPSPVNPPSGCAFHPRCLYKTDICTKVTPVLEKNQNGHLIACHNPPKG</sequence>
<dbReference type="Pfam" id="PF08352">
    <property type="entry name" value="oligo_HPY"/>
    <property type="match status" value="1"/>
</dbReference>
<dbReference type="STRING" id="1480694.DC28_09845"/>
<proteinExistence type="inferred from homology"/>
<dbReference type="Proteomes" id="UP000029692">
    <property type="component" value="Unassembled WGS sequence"/>
</dbReference>
<dbReference type="SUPFAM" id="SSF52540">
    <property type="entry name" value="P-loop containing nucleoside triphosphate hydrolases"/>
    <property type="match status" value="1"/>
</dbReference>
<dbReference type="GO" id="GO:0016887">
    <property type="term" value="F:ATP hydrolysis activity"/>
    <property type="evidence" value="ECO:0007669"/>
    <property type="project" value="InterPro"/>
</dbReference>
<evidence type="ECO:0000313" key="7">
    <source>
        <dbReference type="EMBL" id="KGE71580.1"/>
    </source>
</evidence>
<comment type="caution">
    <text evidence="7">The sequence shown here is derived from an EMBL/GenBank/DDBJ whole genome shotgun (WGS) entry which is preliminary data.</text>
</comment>
<dbReference type="RefSeq" id="WP_037548025.1">
    <property type="nucleotide sequence ID" value="NZ_JNUP01000065.1"/>
</dbReference>
<dbReference type="InterPro" id="IPR050319">
    <property type="entry name" value="ABC_transp_ATP-bind"/>
</dbReference>
<evidence type="ECO:0000256" key="3">
    <source>
        <dbReference type="ARBA" id="ARBA00022741"/>
    </source>
</evidence>
<dbReference type="NCBIfam" id="TIGR01727">
    <property type="entry name" value="oligo_HPY"/>
    <property type="match status" value="1"/>
</dbReference>
<dbReference type="eggNOG" id="COG4608">
    <property type="taxonomic scope" value="Bacteria"/>
</dbReference>
<dbReference type="Pfam" id="PF00005">
    <property type="entry name" value="ABC_tran"/>
    <property type="match status" value="2"/>
</dbReference>
<evidence type="ECO:0000256" key="4">
    <source>
        <dbReference type="ARBA" id="ARBA00022840"/>
    </source>
</evidence>
<dbReference type="PROSITE" id="PS00211">
    <property type="entry name" value="ABC_TRANSPORTER_1"/>
    <property type="match status" value="1"/>
</dbReference>
<dbReference type="InterPro" id="IPR027417">
    <property type="entry name" value="P-loop_NTPase"/>
</dbReference>
<evidence type="ECO:0000256" key="2">
    <source>
        <dbReference type="ARBA" id="ARBA00022448"/>
    </source>
</evidence>
<accession>A0A098QUP5</accession>
<keyword evidence="3" id="KW-0547">Nucleotide-binding</keyword>
<dbReference type="GO" id="GO:0015833">
    <property type="term" value="P:peptide transport"/>
    <property type="evidence" value="ECO:0007669"/>
    <property type="project" value="InterPro"/>
</dbReference>
<evidence type="ECO:0000256" key="1">
    <source>
        <dbReference type="ARBA" id="ARBA00005417"/>
    </source>
</evidence>
<organism evidence="7 8">
    <name type="scientific">Spirochaeta lutea</name>
    <dbReference type="NCBI Taxonomy" id="1480694"/>
    <lineage>
        <taxon>Bacteria</taxon>
        <taxon>Pseudomonadati</taxon>
        <taxon>Spirochaetota</taxon>
        <taxon>Spirochaetia</taxon>
        <taxon>Spirochaetales</taxon>
        <taxon>Spirochaetaceae</taxon>
        <taxon>Spirochaeta</taxon>
    </lineage>
</organism>
<keyword evidence="5" id="KW-0175">Coiled coil</keyword>
<dbReference type="AlphaFoldDB" id="A0A098QUP5"/>
<reference evidence="7 8" key="1">
    <citation type="submission" date="2014-05" db="EMBL/GenBank/DDBJ databases">
        <title>De novo Genome Sequence of Spirocheata sp.</title>
        <authorList>
            <person name="Shivani Y."/>
            <person name="Subhash Y."/>
            <person name="Tushar L."/>
            <person name="Sasikala C."/>
            <person name="Ramana C.V."/>
        </authorList>
    </citation>
    <scope>NUCLEOTIDE SEQUENCE [LARGE SCALE GENOMIC DNA]</scope>
    <source>
        <strain evidence="7 8">JC230</strain>
    </source>
</reference>
<dbReference type="PANTHER" id="PTHR43776">
    <property type="entry name" value="TRANSPORT ATP-BINDING PROTEIN"/>
    <property type="match status" value="1"/>
</dbReference>